<dbReference type="InterPro" id="IPR008978">
    <property type="entry name" value="HSP20-like_chaperone"/>
</dbReference>
<evidence type="ECO:0000313" key="8">
    <source>
        <dbReference type="EnsemblMetazoa" id="GBRI016319-PA"/>
    </source>
</evidence>
<protein>
    <recommendedName>
        <fullName evidence="3">Nuclear migration protein nudC</fullName>
    </recommendedName>
    <alternativeName>
        <fullName evidence="6">Nuclear distribution protein C homolog</fullName>
    </alternativeName>
</protein>
<dbReference type="Proteomes" id="UP000091820">
    <property type="component" value="Unassembled WGS sequence"/>
</dbReference>
<organism evidence="8 9">
    <name type="scientific">Glossina brevipalpis</name>
    <dbReference type="NCBI Taxonomy" id="37001"/>
    <lineage>
        <taxon>Eukaryota</taxon>
        <taxon>Metazoa</taxon>
        <taxon>Ecdysozoa</taxon>
        <taxon>Arthropoda</taxon>
        <taxon>Hexapoda</taxon>
        <taxon>Insecta</taxon>
        <taxon>Pterygota</taxon>
        <taxon>Neoptera</taxon>
        <taxon>Endopterygota</taxon>
        <taxon>Diptera</taxon>
        <taxon>Brachycera</taxon>
        <taxon>Muscomorpha</taxon>
        <taxon>Hippoboscoidea</taxon>
        <taxon>Glossinidae</taxon>
        <taxon>Glossina</taxon>
    </lineage>
</organism>
<evidence type="ECO:0000256" key="2">
    <source>
        <dbReference type="ARBA" id="ARBA00010513"/>
    </source>
</evidence>
<dbReference type="CDD" id="cd06467">
    <property type="entry name" value="p23_NUDC_like"/>
    <property type="match status" value="1"/>
</dbReference>
<reference evidence="9" key="1">
    <citation type="submission" date="2014-03" db="EMBL/GenBank/DDBJ databases">
        <authorList>
            <person name="Aksoy S."/>
            <person name="Warren W."/>
            <person name="Wilson R.K."/>
        </authorList>
    </citation>
    <scope>NUCLEOTIDE SEQUENCE [LARGE SCALE GENOMIC DNA]</scope>
    <source>
        <strain evidence="9">IAEA</strain>
    </source>
</reference>
<dbReference type="Gene3D" id="2.60.40.790">
    <property type="match status" value="1"/>
</dbReference>
<feature type="domain" description="CS" evidence="7">
    <location>
        <begin position="134"/>
        <end position="224"/>
    </location>
</feature>
<proteinExistence type="inferred from homology"/>
<dbReference type="InterPro" id="IPR025934">
    <property type="entry name" value="NudC_N_dom"/>
</dbReference>
<sequence>MSFLKSDLILRELLQDQKTVTTFLDAVFGFLKRNTDFYYIQKDAGDRIGFPRGMKEQIVMSCLQKYDPECQAYQLAADDINEVPPALEEVEIVAKETKAQSRHIQLVPEVKEFKDEKEENNTTYFSEVDYKNGAVFENYCWSQTLKEIELLIKLPKQVKSSKHIKMELTSNSILIKALLNQPKVLVSGEVWSKFKHNDVVWTLMEGKLHISLDKSQQIWWDKLFCKEPSIDIKRLDCEQYIDELPESSQAAIHKLRILEMEKQKNNIAEAFNDKSSEQLDRLKQAWNAEGSPFKGQPFDPSVIKFN</sequence>
<dbReference type="AlphaFoldDB" id="A0A1A9WE96"/>
<evidence type="ECO:0000259" key="7">
    <source>
        <dbReference type="PROSITE" id="PS51203"/>
    </source>
</evidence>
<reference evidence="8" key="2">
    <citation type="submission" date="2020-05" db="UniProtKB">
        <authorList>
            <consortium name="EnsemblMetazoa"/>
        </authorList>
    </citation>
    <scope>IDENTIFICATION</scope>
    <source>
        <strain evidence="8">IAEA</strain>
    </source>
</reference>
<accession>A0A1A9WE96</accession>
<dbReference type="InterPro" id="IPR037898">
    <property type="entry name" value="NudC_fam"/>
</dbReference>
<dbReference type="GO" id="GO:0006457">
    <property type="term" value="P:protein folding"/>
    <property type="evidence" value="ECO:0007669"/>
    <property type="project" value="TreeGrafter"/>
</dbReference>
<dbReference type="STRING" id="37001.A0A1A9WE96"/>
<evidence type="ECO:0000256" key="3">
    <source>
        <dbReference type="ARBA" id="ARBA00017641"/>
    </source>
</evidence>
<comment type="similarity">
    <text evidence="2">Belongs to the nudC family.</text>
</comment>
<dbReference type="EnsemblMetazoa" id="GBRI016319-RA">
    <property type="protein sequence ID" value="GBRI016319-PA"/>
    <property type="gene ID" value="GBRI016319"/>
</dbReference>
<dbReference type="GO" id="GO:0005737">
    <property type="term" value="C:cytoplasm"/>
    <property type="evidence" value="ECO:0007669"/>
    <property type="project" value="UniProtKB-SubCell"/>
</dbReference>
<evidence type="ECO:0000256" key="6">
    <source>
        <dbReference type="ARBA" id="ARBA00030427"/>
    </source>
</evidence>
<dbReference type="GO" id="GO:0051082">
    <property type="term" value="F:unfolded protein binding"/>
    <property type="evidence" value="ECO:0007669"/>
    <property type="project" value="TreeGrafter"/>
</dbReference>
<dbReference type="PANTHER" id="PTHR12356:SF3">
    <property type="entry name" value="NUCLEAR MIGRATION PROTEIN NUDC"/>
    <property type="match status" value="1"/>
</dbReference>
<evidence type="ECO:0000256" key="5">
    <source>
        <dbReference type="ARBA" id="ARBA00022553"/>
    </source>
</evidence>
<keyword evidence="4" id="KW-0963">Cytoplasm</keyword>
<keyword evidence="5" id="KW-0597">Phosphoprotein</keyword>
<dbReference type="Pfam" id="PF14050">
    <property type="entry name" value="Nudc_N"/>
    <property type="match status" value="1"/>
</dbReference>
<evidence type="ECO:0000313" key="9">
    <source>
        <dbReference type="Proteomes" id="UP000091820"/>
    </source>
</evidence>
<name>A0A1A9WE96_9MUSC</name>
<dbReference type="PANTHER" id="PTHR12356">
    <property type="entry name" value="NUCLEAR MOVEMENT PROTEIN NUDC"/>
    <property type="match status" value="1"/>
</dbReference>
<dbReference type="VEuPathDB" id="VectorBase:GBRI016319"/>
<evidence type="ECO:0000256" key="1">
    <source>
        <dbReference type="ARBA" id="ARBA00004496"/>
    </source>
</evidence>
<comment type="subcellular location">
    <subcellularLocation>
        <location evidence="1">Cytoplasm</location>
    </subcellularLocation>
</comment>
<evidence type="ECO:0000256" key="4">
    <source>
        <dbReference type="ARBA" id="ARBA00022490"/>
    </source>
</evidence>
<dbReference type="Pfam" id="PF04969">
    <property type="entry name" value="CS"/>
    <property type="match status" value="1"/>
</dbReference>
<keyword evidence="9" id="KW-1185">Reference proteome</keyword>
<dbReference type="SUPFAM" id="SSF49764">
    <property type="entry name" value="HSP20-like chaperones"/>
    <property type="match status" value="1"/>
</dbReference>
<dbReference type="PROSITE" id="PS51203">
    <property type="entry name" value="CS"/>
    <property type="match status" value="1"/>
</dbReference>
<dbReference type="InterPro" id="IPR007052">
    <property type="entry name" value="CS_dom"/>
</dbReference>